<dbReference type="Proteomes" id="UP001642409">
    <property type="component" value="Unassembled WGS sequence"/>
</dbReference>
<reference evidence="2 3" key="2">
    <citation type="submission" date="2024-07" db="EMBL/GenBank/DDBJ databases">
        <authorList>
            <person name="Akdeniz Z."/>
        </authorList>
    </citation>
    <scope>NUCLEOTIDE SEQUENCE [LARGE SCALE GENOMIC DNA]</scope>
</reference>
<proteinExistence type="predicted"/>
<dbReference type="EMBL" id="CATOUU010000785">
    <property type="protein sequence ID" value="CAI9948060.1"/>
    <property type="molecule type" value="Genomic_DNA"/>
</dbReference>
<accession>A0AA86PX88</accession>
<sequence length="117" mass="13780">MTNGNKHKITTLQLTLTVKVEPLESQRELPVSTCIILYTHRWQRTQKLIFHSMKLMMLDTGILQIINMNGFYFSIRFLRSGNSEYQRQVLSLSNYTQIDQYHITHILILIHTGIDPF</sequence>
<name>A0AA86PX88_9EUKA</name>
<evidence type="ECO:0000313" key="1">
    <source>
        <dbReference type="EMBL" id="CAI9948060.1"/>
    </source>
</evidence>
<gene>
    <name evidence="1" type="ORF">HINF_LOCUS35705</name>
    <name evidence="2" type="ORF">HINF_LOCUS48925</name>
</gene>
<dbReference type="AlphaFoldDB" id="A0AA86PX88"/>
<dbReference type="EMBL" id="CAXDID020000227">
    <property type="protein sequence ID" value="CAL6059813.1"/>
    <property type="molecule type" value="Genomic_DNA"/>
</dbReference>
<comment type="caution">
    <text evidence="1">The sequence shown here is derived from an EMBL/GenBank/DDBJ whole genome shotgun (WGS) entry which is preliminary data.</text>
</comment>
<evidence type="ECO:0000313" key="2">
    <source>
        <dbReference type="EMBL" id="CAL6059813.1"/>
    </source>
</evidence>
<organism evidence="1">
    <name type="scientific">Hexamita inflata</name>
    <dbReference type="NCBI Taxonomy" id="28002"/>
    <lineage>
        <taxon>Eukaryota</taxon>
        <taxon>Metamonada</taxon>
        <taxon>Diplomonadida</taxon>
        <taxon>Hexamitidae</taxon>
        <taxon>Hexamitinae</taxon>
        <taxon>Hexamita</taxon>
    </lineage>
</organism>
<reference evidence="1" key="1">
    <citation type="submission" date="2023-06" db="EMBL/GenBank/DDBJ databases">
        <authorList>
            <person name="Kurt Z."/>
        </authorList>
    </citation>
    <scope>NUCLEOTIDE SEQUENCE</scope>
</reference>
<keyword evidence="3" id="KW-1185">Reference proteome</keyword>
<evidence type="ECO:0000313" key="3">
    <source>
        <dbReference type="Proteomes" id="UP001642409"/>
    </source>
</evidence>
<protein>
    <submittedName>
        <fullName evidence="2">Hypothetical_protein</fullName>
    </submittedName>
</protein>